<sequence length="170" mass="20120">MNIRISDTGDIDQLLKVTRACADFMIKNGIFQWNEHYPSRKAFEGDIERNELYVLENDDRSVIGSIVISTIMDDVYKPVKWLTSNNRNHIYIHRLAVHPDHQGKGYAQMLMDHAEDHAKQNGYESVRLDTFSKNLRNQKFYELRGYKRLDKIFFPEKSEHPFYCYEKLLG</sequence>
<dbReference type="Gene3D" id="3.40.630.30">
    <property type="match status" value="1"/>
</dbReference>
<dbReference type="Proteomes" id="UP000829476">
    <property type="component" value="Chromosome"/>
</dbReference>
<evidence type="ECO:0000256" key="2">
    <source>
        <dbReference type="ARBA" id="ARBA00023315"/>
    </source>
</evidence>
<dbReference type="InterPro" id="IPR050832">
    <property type="entry name" value="Bact_Acetyltransf"/>
</dbReference>
<evidence type="ECO:0000256" key="1">
    <source>
        <dbReference type="ARBA" id="ARBA00022679"/>
    </source>
</evidence>
<dbReference type="RefSeq" id="WP_242938297.1">
    <property type="nucleotide sequence ID" value="NZ_CP094326.1"/>
</dbReference>
<protein>
    <submittedName>
        <fullName evidence="4">GNAT family N-acetyltransferase</fullName>
    </submittedName>
</protein>
<dbReference type="InterPro" id="IPR016181">
    <property type="entry name" value="Acyl_CoA_acyltransferase"/>
</dbReference>
<evidence type="ECO:0000313" key="5">
    <source>
        <dbReference type="Proteomes" id="UP000829476"/>
    </source>
</evidence>
<keyword evidence="5" id="KW-1185">Reference proteome</keyword>
<evidence type="ECO:0000259" key="3">
    <source>
        <dbReference type="PROSITE" id="PS51186"/>
    </source>
</evidence>
<dbReference type="Pfam" id="PF00583">
    <property type="entry name" value="Acetyltransf_1"/>
    <property type="match status" value="1"/>
</dbReference>
<dbReference type="PROSITE" id="PS51186">
    <property type="entry name" value="GNAT"/>
    <property type="match status" value="1"/>
</dbReference>
<name>A0ABY3YQK1_9FLAO</name>
<organism evidence="4 5">
    <name type="scientific">Zhouia spongiae</name>
    <dbReference type="NCBI Taxonomy" id="2202721"/>
    <lineage>
        <taxon>Bacteria</taxon>
        <taxon>Pseudomonadati</taxon>
        <taxon>Bacteroidota</taxon>
        <taxon>Flavobacteriia</taxon>
        <taxon>Flavobacteriales</taxon>
        <taxon>Flavobacteriaceae</taxon>
        <taxon>Zhouia</taxon>
    </lineage>
</organism>
<reference evidence="4 5" key="1">
    <citation type="journal article" date="2018" name="Int. J. Syst. Evol. Microbiol.">
        <title>Zhouia spongiae sp. nov., isolated from a marine sponge.</title>
        <authorList>
            <person name="Zhuang L."/>
            <person name="Lin B."/>
            <person name="Qin F."/>
            <person name="Luo L."/>
        </authorList>
    </citation>
    <scope>NUCLEOTIDE SEQUENCE [LARGE SCALE GENOMIC DNA]</scope>
    <source>
        <strain evidence="4 5">HN-Y44</strain>
    </source>
</reference>
<dbReference type="InterPro" id="IPR000182">
    <property type="entry name" value="GNAT_dom"/>
</dbReference>
<keyword evidence="1" id="KW-0808">Transferase</keyword>
<proteinExistence type="predicted"/>
<dbReference type="PANTHER" id="PTHR43877:SF2">
    <property type="entry name" value="AMINOALKYLPHOSPHONATE N-ACETYLTRANSFERASE-RELATED"/>
    <property type="match status" value="1"/>
</dbReference>
<dbReference type="CDD" id="cd04301">
    <property type="entry name" value="NAT_SF"/>
    <property type="match status" value="1"/>
</dbReference>
<evidence type="ECO:0000313" key="4">
    <source>
        <dbReference type="EMBL" id="UNY99928.1"/>
    </source>
</evidence>
<dbReference type="SUPFAM" id="SSF55729">
    <property type="entry name" value="Acyl-CoA N-acyltransferases (Nat)"/>
    <property type="match status" value="1"/>
</dbReference>
<gene>
    <name evidence="4" type="ORF">MQE36_06155</name>
</gene>
<accession>A0ABY3YQK1</accession>
<keyword evidence="2" id="KW-0012">Acyltransferase</keyword>
<dbReference type="EMBL" id="CP094326">
    <property type="protein sequence ID" value="UNY99928.1"/>
    <property type="molecule type" value="Genomic_DNA"/>
</dbReference>
<dbReference type="PANTHER" id="PTHR43877">
    <property type="entry name" value="AMINOALKYLPHOSPHONATE N-ACETYLTRANSFERASE-RELATED-RELATED"/>
    <property type="match status" value="1"/>
</dbReference>
<feature type="domain" description="N-acetyltransferase" evidence="3">
    <location>
        <begin position="1"/>
        <end position="170"/>
    </location>
</feature>